<name>A0A6J7WDI2_9CAUD</name>
<sequence length="83" mass="9831">MRTREADLFFAVIVQAFNDMRGLGWVNSEICDTARHWLLYDEHDFNLICKWAMADRDEIRAIAVRYEQYLRDGGKPTFINTDD</sequence>
<protein>
    <submittedName>
        <fullName evidence="1">Uncharacterized protein</fullName>
    </submittedName>
</protein>
<accession>A0A6J7WDI2</accession>
<dbReference type="EMBL" id="LR798205">
    <property type="protein sequence ID" value="CAB5178816.1"/>
    <property type="molecule type" value="Genomic_DNA"/>
</dbReference>
<organism evidence="1">
    <name type="scientific">uncultured Caudovirales phage</name>
    <dbReference type="NCBI Taxonomy" id="2100421"/>
    <lineage>
        <taxon>Viruses</taxon>
        <taxon>Duplodnaviria</taxon>
        <taxon>Heunggongvirae</taxon>
        <taxon>Uroviricota</taxon>
        <taxon>Caudoviricetes</taxon>
        <taxon>Peduoviridae</taxon>
        <taxon>Maltschvirus</taxon>
        <taxon>Maltschvirus maltsch</taxon>
    </lineage>
</organism>
<gene>
    <name evidence="1" type="ORF">UFOVP156_38</name>
</gene>
<proteinExistence type="predicted"/>
<reference evidence="1" key="1">
    <citation type="submission" date="2020-05" db="EMBL/GenBank/DDBJ databases">
        <authorList>
            <person name="Chiriac C."/>
            <person name="Salcher M."/>
            <person name="Ghai R."/>
            <person name="Kavagutti S V."/>
        </authorList>
    </citation>
    <scope>NUCLEOTIDE SEQUENCE</scope>
</reference>
<evidence type="ECO:0000313" key="1">
    <source>
        <dbReference type="EMBL" id="CAB5178816.1"/>
    </source>
</evidence>